<evidence type="ECO:0000259" key="4">
    <source>
        <dbReference type="Pfam" id="PF07859"/>
    </source>
</evidence>
<feature type="region of interest" description="Disordered" evidence="3">
    <location>
        <begin position="65"/>
        <end position="100"/>
    </location>
</feature>
<proteinExistence type="inferred from homology"/>
<comment type="similarity">
    <text evidence="1">Belongs to the 'GDXG' lipolytic enzyme family.</text>
</comment>
<reference evidence="5 6" key="1">
    <citation type="submission" date="2018-04" db="EMBL/GenBank/DDBJ databases">
        <title>Halococcoides cellulosivorans gen. nov., sp. nov., an extremely halophilic cellulose-utilizing haloarchaeon from hypersaline lakes.</title>
        <authorList>
            <person name="Sorokin D.Y."/>
            <person name="Toshchakov S.V."/>
            <person name="Samarov N.I."/>
            <person name="Korzhenkov A."/>
            <person name="Kublanov I.V."/>
        </authorList>
    </citation>
    <scope>NUCLEOTIDE SEQUENCE [LARGE SCALE GENOMIC DNA]</scope>
    <source>
        <strain evidence="5 6">HArcel1</strain>
    </source>
</reference>
<sequence length="328" mass="34676">METLRETAAVRGRLLAWQRPRLIRAAEWLGARSRDGPAVGGVTDRTIAGRDGAIAVRSYRPPAGAPIALAGSSERGADDGGEADDPADGDRTNASAADDPPGTVVFFHGGGFVLGSITTYDRLCRQVCRATGWTVHSVGYRRAPENPFPAAVEDAIDATQWAADRAEGPLVVAGDSAGGNLAAVVAYWAATANGPDIDRQVLLYPGVDHATDHPSRRDHTGLMLTEAALEWFGEAYYGSDIVLQNPYADPMAACDLSGVAPATVLTAGFDPLRDGGLAYGDRLRADGVDLSRLHEPDQIHGFLTLPDIDRTAPVLDRLASEIRATREA</sequence>
<dbReference type="Gene3D" id="3.40.50.1820">
    <property type="entry name" value="alpha/beta hydrolase"/>
    <property type="match status" value="1"/>
</dbReference>
<dbReference type="InterPro" id="IPR033140">
    <property type="entry name" value="Lipase_GDXG_put_SER_AS"/>
</dbReference>
<evidence type="ECO:0000313" key="5">
    <source>
        <dbReference type="EMBL" id="AWB28603.1"/>
    </source>
</evidence>
<evidence type="ECO:0000256" key="2">
    <source>
        <dbReference type="ARBA" id="ARBA00022801"/>
    </source>
</evidence>
<dbReference type="PANTHER" id="PTHR48081:SF8">
    <property type="entry name" value="ALPHA_BETA HYDROLASE FOLD-3 DOMAIN-CONTAINING PROTEIN-RELATED"/>
    <property type="match status" value="1"/>
</dbReference>
<dbReference type="InterPro" id="IPR002168">
    <property type="entry name" value="Lipase_GDXG_HIS_AS"/>
</dbReference>
<dbReference type="GO" id="GO:0016787">
    <property type="term" value="F:hydrolase activity"/>
    <property type="evidence" value="ECO:0007669"/>
    <property type="project" value="UniProtKB-KW"/>
</dbReference>
<dbReference type="Pfam" id="PF07859">
    <property type="entry name" value="Abhydrolase_3"/>
    <property type="match status" value="1"/>
</dbReference>
<accession>A0A2R4X4H6</accession>
<dbReference type="InterPro" id="IPR050300">
    <property type="entry name" value="GDXG_lipolytic_enzyme"/>
</dbReference>
<dbReference type="EMBL" id="CP028858">
    <property type="protein sequence ID" value="AWB28603.1"/>
    <property type="molecule type" value="Genomic_DNA"/>
</dbReference>
<protein>
    <submittedName>
        <fullName evidence="5">Alpha/beta hydrolase</fullName>
    </submittedName>
</protein>
<dbReference type="InterPro" id="IPR013094">
    <property type="entry name" value="AB_hydrolase_3"/>
</dbReference>
<gene>
    <name evidence="5" type="ORF">HARCEL1_02245</name>
</gene>
<dbReference type="PANTHER" id="PTHR48081">
    <property type="entry name" value="AB HYDROLASE SUPERFAMILY PROTEIN C4A8.06C"/>
    <property type="match status" value="1"/>
</dbReference>
<dbReference type="InterPro" id="IPR029058">
    <property type="entry name" value="AB_hydrolase_fold"/>
</dbReference>
<name>A0A2R4X4H6_9EURY</name>
<dbReference type="SUPFAM" id="SSF53474">
    <property type="entry name" value="alpha/beta-Hydrolases"/>
    <property type="match status" value="1"/>
</dbReference>
<keyword evidence="2 5" id="KW-0378">Hydrolase</keyword>
<evidence type="ECO:0000256" key="3">
    <source>
        <dbReference type="SAM" id="MobiDB-lite"/>
    </source>
</evidence>
<evidence type="ECO:0000313" key="6">
    <source>
        <dbReference type="Proteomes" id="UP000244727"/>
    </source>
</evidence>
<dbReference type="KEGG" id="harc:HARCEL1_02245"/>
<organism evidence="5 6">
    <name type="scientific">Halococcoides cellulosivorans</name>
    <dbReference type="NCBI Taxonomy" id="1679096"/>
    <lineage>
        <taxon>Archaea</taxon>
        <taxon>Methanobacteriati</taxon>
        <taxon>Methanobacteriota</taxon>
        <taxon>Stenosarchaea group</taxon>
        <taxon>Halobacteria</taxon>
        <taxon>Halobacteriales</taxon>
        <taxon>Haloarculaceae</taxon>
        <taxon>Halococcoides</taxon>
    </lineage>
</organism>
<dbReference type="PROSITE" id="PS01173">
    <property type="entry name" value="LIPASE_GDXG_HIS"/>
    <property type="match status" value="1"/>
</dbReference>
<dbReference type="PROSITE" id="PS01174">
    <property type="entry name" value="LIPASE_GDXG_SER"/>
    <property type="match status" value="1"/>
</dbReference>
<dbReference type="AlphaFoldDB" id="A0A2R4X4H6"/>
<dbReference type="Proteomes" id="UP000244727">
    <property type="component" value="Chromosome"/>
</dbReference>
<keyword evidence="6" id="KW-1185">Reference proteome</keyword>
<evidence type="ECO:0000256" key="1">
    <source>
        <dbReference type="ARBA" id="ARBA00010515"/>
    </source>
</evidence>
<feature type="domain" description="Alpha/beta hydrolase fold-3" evidence="4">
    <location>
        <begin position="104"/>
        <end position="303"/>
    </location>
</feature>